<dbReference type="Gene3D" id="3.30.160.60">
    <property type="entry name" value="Classic Zinc Finger"/>
    <property type="match status" value="4"/>
</dbReference>
<keyword evidence="5" id="KW-0805">Transcription regulation</keyword>
<keyword evidence="3" id="KW-0863">Zinc-finger</keyword>
<sequence>MSASPSATSSRFTCRLCSKSWSAKSGKSCTLIPKDSPIASNIESIIPTINSMFSSRFGRRYSLPEEACKLCCSKVNKIIEETVSMNAASSPRSQRIRRPPRRLEDIVESKPKKRRVSSTPRKLTELPDSRPVILRTNKKQQKGMKNVDRVTQSDQHDRVSNTVSQQQDLSIEIPAYSTEQALEPVVHTVFDSHPIESDQLQVQVKTRKNISLLTNKEVLTVESVTMDGMEKKVIHTDGVHEKVYSPECVVTLQNKNEDNVSADTQNLNVVGVSIQDILKAVDTDAVNIKTISHMNRTAEAHLQESVRSTNILPNSSQVVTESDSQVNKRRKGTVKKISDKVWKTELLPEVDLSTKTKPEKDTHVKQSEETVYEVTVYDEGENVISLVTDDLAEKSRNDIDQSFISTSEGAANCSHLFESGQQGISETVSEEQLETVSEEQLESVEAEQLETLTEEQHANERHEAETIALVDGQDGSENMVEQQCDASVEEQQATVVTEQHEAETIIDGQDNSVAEQSEEGGVHEESIKLSEIIGEISEPVIVTVEVENETTRFMVIGPDGRTWESNTLPEAQQIIDEYHKSLESKNDTDNTKCKDEAAKVVCKVEVPEKSPDEPDAIKTVEQLTENDVPETVACKVDIETSQAIESINTNKQEEYIRAKQERIDGRNVENDTIIVESRPIELGNTDSNVPITQTSKICVKIHRKELKELICPICDVQFVFRPELINHVLSDHPDKVVLCKTCNQVFKTKEEMVEHVKSSHPKKACQVEGCMFIGKPHDVMRHGSVHTKEKNFQCGNCAKYFKSQNSLHNHIRIIHENSQVQKCLVCGKSFSRTASYHEHMASAHTKDKQYKCKVCSQGFVSKHSWKRHENEYHCSPKYQCSLCDKLFLHKGDVSKHEKTHDKDTYKNVPCPVEDCNYKGYTKLLVWRHVTTSHMNIVKPRTNNINSSRRKFCSKCMQYVLFYDQHIQACEGLSEAELKDREEKSVHYAEKLDGIVKQVKERTGVTVCEEEEMGLTMPGALDMEEWSQLVKERVQLVQTGGFISFDVPVMEDQYVQDPNQAAGAQADPIATNEVHVQEDGTVIIDGHVQVEENENSDWTQSNIDNVTNTEYVLVENDSGETMLVEKSCGQNVVVMEVNNEEKGTNDKEALEAAQVLCAMQP</sequence>
<dbReference type="InterPro" id="IPR013087">
    <property type="entry name" value="Znf_C2H2_type"/>
</dbReference>
<evidence type="ECO:0000256" key="5">
    <source>
        <dbReference type="ARBA" id="ARBA00023015"/>
    </source>
</evidence>
<evidence type="ECO:0000313" key="9">
    <source>
        <dbReference type="EMBL" id="CAH1773179.1"/>
    </source>
</evidence>
<evidence type="ECO:0000256" key="4">
    <source>
        <dbReference type="ARBA" id="ARBA00022833"/>
    </source>
</evidence>
<dbReference type="SUPFAM" id="SSF57667">
    <property type="entry name" value="beta-beta-alpha zinc fingers"/>
    <property type="match status" value="3"/>
</dbReference>
<gene>
    <name evidence="9" type="ORF">OFUS_LOCUS813</name>
</gene>
<dbReference type="Proteomes" id="UP000749559">
    <property type="component" value="Unassembled WGS sequence"/>
</dbReference>
<feature type="region of interest" description="Disordered" evidence="8">
    <location>
        <begin position="138"/>
        <end position="166"/>
    </location>
</feature>
<dbReference type="PROSITE" id="PS00028">
    <property type="entry name" value="ZINC_FINGER_C2H2_1"/>
    <property type="match status" value="4"/>
</dbReference>
<accession>A0A8J1UA84</accession>
<evidence type="ECO:0000256" key="8">
    <source>
        <dbReference type="SAM" id="MobiDB-lite"/>
    </source>
</evidence>
<dbReference type="PANTHER" id="PTHR46179:SF13">
    <property type="entry name" value="C2H2-TYPE DOMAIN-CONTAINING PROTEIN"/>
    <property type="match status" value="1"/>
</dbReference>
<dbReference type="PANTHER" id="PTHR46179">
    <property type="entry name" value="ZINC FINGER PROTEIN"/>
    <property type="match status" value="1"/>
</dbReference>
<evidence type="ECO:0000256" key="6">
    <source>
        <dbReference type="ARBA" id="ARBA00023163"/>
    </source>
</evidence>
<reference evidence="9" key="1">
    <citation type="submission" date="2022-03" db="EMBL/GenBank/DDBJ databases">
        <authorList>
            <person name="Martin C."/>
        </authorList>
    </citation>
    <scope>NUCLEOTIDE SEQUENCE</scope>
</reference>
<evidence type="ECO:0000256" key="7">
    <source>
        <dbReference type="ARBA" id="ARBA00023242"/>
    </source>
</evidence>
<evidence type="ECO:0000256" key="3">
    <source>
        <dbReference type="ARBA" id="ARBA00022771"/>
    </source>
</evidence>
<keyword evidence="7" id="KW-0539">Nucleus</keyword>
<dbReference type="SMART" id="SM00355">
    <property type="entry name" value="ZnF_C2H2"/>
    <property type="match status" value="7"/>
</dbReference>
<comment type="subcellular location">
    <subcellularLocation>
        <location evidence="1">Nucleus</location>
    </subcellularLocation>
</comment>
<dbReference type="AlphaFoldDB" id="A0A8J1UA84"/>
<keyword evidence="2" id="KW-0479">Metal-binding</keyword>
<dbReference type="Pfam" id="PF00096">
    <property type="entry name" value="zf-C2H2"/>
    <property type="match status" value="2"/>
</dbReference>
<comment type="caution">
    <text evidence="9">The sequence shown here is derived from an EMBL/GenBank/DDBJ whole genome shotgun (WGS) entry which is preliminary data.</text>
</comment>
<evidence type="ECO:0000313" key="10">
    <source>
        <dbReference type="Proteomes" id="UP000749559"/>
    </source>
</evidence>
<keyword evidence="4" id="KW-0862">Zinc</keyword>
<dbReference type="InterPro" id="IPR036236">
    <property type="entry name" value="Znf_C2H2_sf"/>
</dbReference>
<proteinExistence type="predicted"/>
<evidence type="ECO:0000256" key="1">
    <source>
        <dbReference type="ARBA" id="ARBA00004123"/>
    </source>
</evidence>
<dbReference type="PROSITE" id="PS50157">
    <property type="entry name" value="ZINC_FINGER_C2H2_2"/>
    <property type="match status" value="4"/>
</dbReference>
<keyword evidence="10" id="KW-1185">Reference proteome</keyword>
<name>A0A8J1UA84_OWEFU</name>
<dbReference type="OrthoDB" id="427030at2759"/>
<keyword evidence="6" id="KW-0804">Transcription</keyword>
<dbReference type="InterPro" id="IPR051061">
    <property type="entry name" value="Zinc_finger_trans_reg"/>
</dbReference>
<dbReference type="GO" id="GO:0008270">
    <property type="term" value="F:zinc ion binding"/>
    <property type="evidence" value="ECO:0007669"/>
    <property type="project" value="UniProtKB-KW"/>
</dbReference>
<organism evidence="9 10">
    <name type="scientific">Owenia fusiformis</name>
    <name type="common">Polychaete worm</name>
    <dbReference type="NCBI Taxonomy" id="6347"/>
    <lineage>
        <taxon>Eukaryota</taxon>
        <taxon>Metazoa</taxon>
        <taxon>Spiralia</taxon>
        <taxon>Lophotrochozoa</taxon>
        <taxon>Annelida</taxon>
        <taxon>Polychaeta</taxon>
        <taxon>Sedentaria</taxon>
        <taxon>Canalipalpata</taxon>
        <taxon>Sabellida</taxon>
        <taxon>Oweniida</taxon>
        <taxon>Oweniidae</taxon>
        <taxon>Owenia</taxon>
    </lineage>
</organism>
<dbReference type="EMBL" id="CAIIXF020000001">
    <property type="protein sequence ID" value="CAH1773179.1"/>
    <property type="molecule type" value="Genomic_DNA"/>
</dbReference>
<evidence type="ECO:0000256" key="2">
    <source>
        <dbReference type="ARBA" id="ARBA00022723"/>
    </source>
</evidence>
<dbReference type="GO" id="GO:0006357">
    <property type="term" value="P:regulation of transcription by RNA polymerase II"/>
    <property type="evidence" value="ECO:0007669"/>
    <property type="project" value="TreeGrafter"/>
</dbReference>
<dbReference type="GO" id="GO:0005634">
    <property type="term" value="C:nucleus"/>
    <property type="evidence" value="ECO:0007669"/>
    <property type="project" value="UniProtKB-SubCell"/>
</dbReference>
<protein>
    <submittedName>
        <fullName evidence="9">Uncharacterized protein</fullName>
    </submittedName>
</protein>